<dbReference type="GO" id="GO:0007019">
    <property type="term" value="P:microtubule depolymerization"/>
    <property type="evidence" value="ECO:0007669"/>
    <property type="project" value="TreeGrafter"/>
</dbReference>
<accession>A0A665WGE1</accession>
<feature type="coiled-coil region" evidence="1">
    <location>
        <begin position="41"/>
        <end position="96"/>
    </location>
</feature>
<gene>
    <name evidence="4" type="primary">nckap5</name>
</gene>
<dbReference type="Pfam" id="PF15246">
    <property type="entry name" value="NCKAP5"/>
    <property type="match status" value="1"/>
</dbReference>
<evidence type="ECO:0000259" key="3">
    <source>
        <dbReference type="Pfam" id="PF15246"/>
    </source>
</evidence>
<dbReference type="GO" id="GO:0001578">
    <property type="term" value="P:microtubule bundle formation"/>
    <property type="evidence" value="ECO:0007669"/>
    <property type="project" value="TreeGrafter"/>
</dbReference>
<dbReference type="Ensembl" id="ENSENLT00000044146.1">
    <property type="protein sequence ID" value="ENSENLP00000043051.1"/>
    <property type="gene ID" value="ENSENLG00000018383.1"/>
</dbReference>
<reference evidence="4" key="3">
    <citation type="submission" date="2025-09" db="UniProtKB">
        <authorList>
            <consortium name="Ensembl"/>
        </authorList>
    </citation>
    <scope>IDENTIFICATION</scope>
</reference>
<reference evidence="4" key="2">
    <citation type="submission" date="2025-08" db="UniProtKB">
        <authorList>
            <consortium name="Ensembl"/>
        </authorList>
    </citation>
    <scope>IDENTIFICATION</scope>
</reference>
<feature type="domain" description="Nck-associated protein 5 C-terminal" evidence="3">
    <location>
        <begin position="316"/>
        <end position="361"/>
    </location>
</feature>
<name>A0A665WGE1_ECHNA</name>
<dbReference type="Proteomes" id="UP000472264">
    <property type="component" value="Chromosome 2"/>
</dbReference>
<keyword evidence="1" id="KW-0175">Coiled coil</keyword>
<dbReference type="InterPro" id="IPR032769">
    <property type="entry name" value="NCKAP5_C"/>
</dbReference>
<sequence length="463" mass="51701">MLNCLTLIFSLAPPFLLFREKLAVARLQREVARSKSEGTMREKLIHELEEERRLRLESEKRLREVTEESELGRAQMVSLQQQFSRMEETVRSLLQNQGVLEQTAVDTVDIMKAYKVNQHVPHVPFSFQWKEKYEENSALALENESQREQYERCLDEVANQVVQALLTQKDLREECLKLRTRVFDLEQQNRALSVLFQQRIKPASDLLLQKLHSRIMDLSAADLLLEPERSKAFLLSRNDVQLNGKAKCLSQLSLTAPPPAYPRSSCSSSELSLSSACSEFSSGSYTWNDGRSCGKMVNPLYSIKPGAHGHSIKIPVSSGCQMRTLDSGIGTFPLPDSVTRASGRHIPKSESSPDRVTAGSSELDQEPSSSHPDSPHPEVRVPSLPTSRLHAPTSMGHSLSDPTVTCGSSSQDTQSRLPKLATSGNSQMQLSKSAQPEIIKRLLLWCVLQCTTRMVAGKMQSDG</sequence>
<dbReference type="AlphaFoldDB" id="A0A665WGE1"/>
<dbReference type="PANTHER" id="PTHR21740:SF0">
    <property type="entry name" value="NCK-ASSOCIATED PROTEIN 5"/>
    <property type="match status" value="1"/>
</dbReference>
<feature type="compositionally biased region" description="Polar residues" evidence="2">
    <location>
        <begin position="395"/>
        <end position="428"/>
    </location>
</feature>
<proteinExistence type="predicted"/>
<keyword evidence="5" id="KW-1185">Reference proteome</keyword>
<dbReference type="InterPro" id="IPR026163">
    <property type="entry name" value="Nckap5l"/>
</dbReference>
<evidence type="ECO:0000256" key="1">
    <source>
        <dbReference type="SAM" id="Coils"/>
    </source>
</evidence>
<evidence type="ECO:0000313" key="4">
    <source>
        <dbReference type="Ensembl" id="ENSENLP00000043051.1"/>
    </source>
</evidence>
<evidence type="ECO:0000313" key="5">
    <source>
        <dbReference type="Proteomes" id="UP000472264"/>
    </source>
</evidence>
<dbReference type="GO" id="GO:0035371">
    <property type="term" value="C:microtubule plus-end"/>
    <property type="evidence" value="ECO:0007669"/>
    <property type="project" value="TreeGrafter"/>
</dbReference>
<protein>
    <recommendedName>
        <fullName evidence="3">Nck-associated protein 5 C-terminal domain-containing protein</fullName>
    </recommendedName>
</protein>
<feature type="coiled-coil region" evidence="1">
    <location>
        <begin position="154"/>
        <end position="188"/>
    </location>
</feature>
<evidence type="ECO:0000256" key="2">
    <source>
        <dbReference type="SAM" id="MobiDB-lite"/>
    </source>
</evidence>
<dbReference type="PANTHER" id="PTHR21740">
    <property type="entry name" value="NCK-ASSOCIATED PROTEIN 5"/>
    <property type="match status" value="1"/>
</dbReference>
<reference evidence="4" key="1">
    <citation type="submission" date="2021-04" db="EMBL/GenBank/DDBJ databases">
        <authorList>
            <consortium name="Wellcome Sanger Institute Data Sharing"/>
        </authorList>
    </citation>
    <scope>NUCLEOTIDE SEQUENCE [LARGE SCALE GENOMIC DNA]</scope>
</reference>
<feature type="region of interest" description="Disordered" evidence="2">
    <location>
        <begin position="336"/>
        <end position="428"/>
    </location>
</feature>
<organism evidence="4 5">
    <name type="scientific">Echeneis naucrates</name>
    <name type="common">Live sharksucker</name>
    <dbReference type="NCBI Taxonomy" id="173247"/>
    <lineage>
        <taxon>Eukaryota</taxon>
        <taxon>Metazoa</taxon>
        <taxon>Chordata</taxon>
        <taxon>Craniata</taxon>
        <taxon>Vertebrata</taxon>
        <taxon>Euteleostomi</taxon>
        <taxon>Actinopterygii</taxon>
        <taxon>Neopterygii</taxon>
        <taxon>Teleostei</taxon>
        <taxon>Neoteleostei</taxon>
        <taxon>Acanthomorphata</taxon>
        <taxon>Carangaria</taxon>
        <taxon>Carangiformes</taxon>
        <taxon>Echeneidae</taxon>
        <taxon>Echeneis</taxon>
    </lineage>
</organism>